<dbReference type="Pfam" id="PF13185">
    <property type="entry name" value="GAF_2"/>
    <property type="match status" value="1"/>
</dbReference>
<keyword evidence="2" id="KW-0812">Transmembrane</keyword>
<dbReference type="RefSeq" id="WP_181836310.1">
    <property type="nucleotide sequence ID" value="NZ_JACERN010000033.1"/>
</dbReference>
<dbReference type="SMART" id="SM00065">
    <property type="entry name" value="GAF"/>
    <property type="match status" value="1"/>
</dbReference>
<dbReference type="InterPro" id="IPR052020">
    <property type="entry name" value="Cyclic_di-GMP/3'3'-cGAMP_PDE"/>
</dbReference>
<dbReference type="GO" id="GO:0016020">
    <property type="term" value="C:membrane"/>
    <property type="evidence" value="ECO:0007669"/>
    <property type="project" value="InterPro"/>
</dbReference>
<dbReference type="SUPFAM" id="SSF55781">
    <property type="entry name" value="GAF domain-like"/>
    <property type="match status" value="1"/>
</dbReference>
<proteinExistence type="predicted"/>
<dbReference type="Gene3D" id="1.10.3210.10">
    <property type="entry name" value="Hypothetical protein af1432"/>
    <property type="match status" value="2"/>
</dbReference>
<comment type="caution">
    <text evidence="5">The sequence shown here is derived from an EMBL/GenBank/DDBJ whole genome shotgun (WGS) entry which is preliminary data.</text>
</comment>
<dbReference type="PANTHER" id="PTHR45228:SF5">
    <property type="entry name" value="CYCLIC DI-GMP PHOSPHODIESTERASE VC_1348-RELATED"/>
    <property type="match status" value="1"/>
</dbReference>
<sequence>MPFTKRAISLQLHIACFFIGLILLFALCSNFLYFRENTRILLDAADTKMKLIGERAQLQMNGLSQPAASFVDLLSHQRLMKATTLTERLDSLPYLVSGMAHQPEIAASFIGYANGDFFLIRRFEPDNNPSAIFHAPAGTAFIVQSMERQTGRFLYFDARQKMLADEPRPDYRLDTRSRSWYQHAISSTDMVASAPYLFFTTGRSGITLSQRSQNEQAVIGVDIRLDTVSLALQQSRITPHTSLALVSGDGAVIAWQQGLPKGIKQADGTLRTPRLDELAAPALNALSLRVKQQNSSSLSFQINGEDWQGTSRQIPLPGSKPLTLLIAAPHGELLAEAITIRKQSMAISLVLLLGGVALAWHLARMASTPLRALAGEARKIQHFEFADAIDIDTHITEVNDLARAMDSMKTTIRQFLALSKDLANESNFQHLLERILREMKQLTHADGGIIYLVDHDAQALHASHALWQDTLINSDPTTYPILSLEQLQHPLLEALQQSEHVRLLQAKELQQFVSQPVADKAFTLLALPLHDRQQQLLGVLALFVDEARQPLGPELRAFAQALSSTASVAVHTQQLIEEQKALLAAFIQLIAGAIDTKSPYTGGHCQRVPELTRLLAEAACREQDGVFGRFTLSEEEWEELHIAAWLHDCGKVTTPEYVVDKATKLETLCDRLHEVRMRFEVLKRDAELACWKAMATGEDAATQQDMLAHQLAELDAEFAFVASCNEGGEFMSPDKITRLQSISARRWLRTLSDRIGISRRERDAKEATGPEQLPAWEKVLADKPEHIDPRPDHDKPPEDMGFRTRVPADLYNRGELYNLSIGRGTLTDEERYKINEHIIQTIIMLNKLPLPRHLRRIPEIAGGHHEKMDGSGYPRQLTRDQMSWTARMMAIADIFEALTAGDRPYKNGKTLSEAIRIMSFMKKDQHIDPDLFDLFLRSGIYLDYAQRHMAAEQIDEVDISTYLEQPAS</sequence>
<dbReference type="SUPFAM" id="SSF109604">
    <property type="entry name" value="HD-domain/PDEase-like"/>
    <property type="match status" value="2"/>
</dbReference>
<feature type="domain" description="HD-GYP" evidence="4">
    <location>
        <begin position="744"/>
        <end position="951"/>
    </location>
</feature>
<dbReference type="GO" id="GO:0008081">
    <property type="term" value="F:phosphoric diester hydrolase activity"/>
    <property type="evidence" value="ECO:0007669"/>
    <property type="project" value="UniProtKB-ARBA"/>
</dbReference>
<dbReference type="InterPro" id="IPR037522">
    <property type="entry name" value="HD_GYP_dom"/>
</dbReference>
<dbReference type="PROSITE" id="PS51832">
    <property type="entry name" value="HD_GYP"/>
    <property type="match status" value="1"/>
</dbReference>
<evidence type="ECO:0000256" key="1">
    <source>
        <dbReference type="SAM" id="MobiDB-lite"/>
    </source>
</evidence>
<name>A0A838Y1C9_9NEIS</name>
<keyword evidence="2" id="KW-1133">Transmembrane helix</keyword>
<feature type="domain" description="HAMP" evidence="3">
    <location>
        <begin position="364"/>
        <end position="417"/>
    </location>
</feature>
<dbReference type="PANTHER" id="PTHR45228">
    <property type="entry name" value="CYCLIC DI-GMP PHOSPHODIESTERASE TM_0186-RELATED"/>
    <property type="match status" value="1"/>
</dbReference>
<dbReference type="InterPro" id="IPR003660">
    <property type="entry name" value="HAMP_dom"/>
</dbReference>
<dbReference type="GO" id="GO:0007165">
    <property type="term" value="P:signal transduction"/>
    <property type="evidence" value="ECO:0007669"/>
    <property type="project" value="InterPro"/>
</dbReference>
<feature type="compositionally biased region" description="Basic and acidic residues" evidence="1">
    <location>
        <begin position="784"/>
        <end position="802"/>
    </location>
</feature>
<evidence type="ECO:0000259" key="3">
    <source>
        <dbReference type="PROSITE" id="PS50885"/>
    </source>
</evidence>
<dbReference type="InterPro" id="IPR003607">
    <property type="entry name" value="HD/PDEase_dom"/>
</dbReference>
<keyword evidence="6" id="KW-1185">Reference proteome</keyword>
<dbReference type="AlphaFoldDB" id="A0A838Y1C9"/>
<feature type="region of interest" description="Disordered" evidence="1">
    <location>
        <begin position="784"/>
        <end position="803"/>
    </location>
</feature>
<evidence type="ECO:0000313" key="6">
    <source>
        <dbReference type="Proteomes" id="UP000545606"/>
    </source>
</evidence>
<dbReference type="InterPro" id="IPR003018">
    <property type="entry name" value="GAF"/>
</dbReference>
<dbReference type="Gene3D" id="3.30.450.20">
    <property type="entry name" value="PAS domain"/>
    <property type="match status" value="2"/>
</dbReference>
<protein>
    <submittedName>
        <fullName evidence="5">GAF domain-containing protein</fullName>
    </submittedName>
</protein>
<dbReference type="Gene3D" id="3.30.450.40">
    <property type="match status" value="1"/>
</dbReference>
<gene>
    <name evidence="5" type="ORF">H2Z84_12735</name>
</gene>
<accession>A0A838Y1C9</accession>
<evidence type="ECO:0000259" key="4">
    <source>
        <dbReference type="PROSITE" id="PS51832"/>
    </source>
</evidence>
<keyword evidence="2" id="KW-0472">Membrane</keyword>
<dbReference type="EMBL" id="JACERN010000033">
    <property type="protein sequence ID" value="MBA4709240.1"/>
    <property type="molecule type" value="Genomic_DNA"/>
</dbReference>
<evidence type="ECO:0000313" key="5">
    <source>
        <dbReference type="EMBL" id="MBA4709240.1"/>
    </source>
</evidence>
<dbReference type="InterPro" id="IPR029016">
    <property type="entry name" value="GAF-like_dom_sf"/>
</dbReference>
<organism evidence="5 6">
    <name type="scientific">Aquitalea aquatica</name>
    <dbReference type="NCBI Taxonomy" id="3044273"/>
    <lineage>
        <taxon>Bacteria</taxon>
        <taxon>Pseudomonadati</taxon>
        <taxon>Pseudomonadota</taxon>
        <taxon>Betaproteobacteria</taxon>
        <taxon>Neisseriales</taxon>
        <taxon>Chromobacteriaceae</taxon>
        <taxon>Aquitalea</taxon>
    </lineage>
</organism>
<dbReference type="Proteomes" id="UP000545606">
    <property type="component" value="Unassembled WGS sequence"/>
</dbReference>
<dbReference type="Gene3D" id="6.10.340.10">
    <property type="match status" value="1"/>
</dbReference>
<evidence type="ECO:0000256" key="2">
    <source>
        <dbReference type="SAM" id="Phobius"/>
    </source>
</evidence>
<dbReference type="CDD" id="cd00077">
    <property type="entry name" value="HDc"/>
    <property type="match status" value="2"/>
</dbReference>
<dbReference type="SMART" id="SM00304">
    <property type="entry name" value="HAMP"/>
    <property type="match status" value="1"/>
</dbReference>
<dbReference type="SMART" id="SM00471">
    <property type="entry name" value="HDc"/>
    <property type="match status" value="1"/>
</dbReference>
<dbReference type="PROSITE" id="PS50885">
    <property type="entry name" value="HAMP"/>
    <property type="match status" value="1"/>
</dbReference>
<feature type="transmembrane region" description="Helical" evidence="2">
    <location>
        <begin position="12"/>
        <end position="34"/>
    </location>
</feature>
<reference evidence="5 6" key="1">
    <citation type="submission" date="2020-07" db="EMBL/GenBank/DDBJ databases">
        <title>Draft genome sequence of violacein-producing bacteria and related species.</title>
        <authorList>
            <person name="Wilson H.S."/>
            <person name="De Leon M.E."/>
        </authorList>
    </citation>
    <scope>NUCLEOTIDE SEQUENCE [LARGE SCALE GENOMIC DNA]</scope>
    <source>
        <strain evidence="5 6">HSC-21Su07</strain>
    </source>
</reference>
<dbReference type="Pfam" id="PF13487">
    <property type="entry name" value="HD_5"/>
    <property type="match status" value="1"/>
</dbReference>